<dbReference type="Proteomes" id="UP000027153">
    <property type="component" value="Unassembled WGS sequence"/>
</dbReference>
<gene>
    <name evidence="1" type="ORF">ANME2D_01499</name>
</gene>
<accession>A0A062V432</accession>
<dbReference type="RefSeq" id="WP_048090112.1">
    <property type="nucleotide sequence ID" value="NZ_JMIY01000003.1"/>
</dbReference>
<evidence type="ECO:0000313" key="1">
    <source>
        <dbReference type="EMBL" id="KCZ72097.1"/>
    </source>
</evidence>
<keyword evidence="2" id="KW-1185">Reference proteome</keyword>
<name>A0A062V432_9EURY</name>
<proteinExistence type="predicted"/>
<reference evidence="1 2" key="1">
    <citation type="journal article" date="2013" name="Nature">
        <title>Anaerobic oxidation of methane coupled to nitrate reduction in a novel archaeal lineage.</title>
        <authorList>
            <person name="Haroon M.F."/>
            <person name="Hu S."/>
            <person name="Shi Y."/>
            <person name="Imelfort M."/>
            <person name="Keller J."/>
            <person name="Hugenholtz P."/>
            <person name="Yuan Z."/>
            <person name="Tyson G.W."/>
        </authorList>
    </citation>
    <scope>NUCLEOTIDE SEQUENCE [LARGE SCALE GENOMIC DNA]</scope>
    <source>
        <strain evidence="1 2">ANME-2d</strain>
    </source>
</reference>
<dbReference type="AlphaFoldDB" id="A0A062V432"/>
<evidence type="ECO:0000313" key="2">
    <source>
        <dbReference type="Proteomes" id="UP000027153"/>
    </source>
</evidence>
<protein>
    <submittedName>
        <fullName evidence="1">Uncharacterized protein</fullName>
    </submittedName>
</protein>
<comment type="caution">
    <text evidence="1">The sequence shown here is derived from an EMBL/GenBank/DDBJ whole genome shotgun (WGS) entry which is preliminary data.</text>
</comment>
<sequence>MKLIYLFSSTRAGHRVRGRRQERAESERGAGLEYEGSRDFKISPSLGIDETVEFLVGIFHEKQPSKRYNFIFDRVSINNIMNSTVCIPQSEYNELLQKASLLDSIIDSESLTTEELERLKKARMGPSITEQEFLNRHPELK</sequence>
<organism evidence="1 2">
    <name type="scientific">Candidatus Methanoperedens nitratireducens</name>
    <dbReference type="NCBI Taxonomy" id="1392998"/>
    <lineage>
        <taxon>Archaea</taxon>
        <taxon>Methanobacteriati</taxon>
        <taxon>Methanobacteriota</taxon>
        <taxon>Stenosarchaea group</taxon>
        <taxon>Methanomicrobia</taxon>
        <taxon>Methanosarcinales</taxon>
        <taxon>ANME-2 cluster</taxon>
        <taxon>Candidatus Methanoperedentaceae</taxon>
        <taxon>Candidatus Methanoperedens</taxon>
    </lineage>
</organism>
<dbReference type="EMBL" id="JMIY01000003">
    <property type="protein sequence ID" value="KCZ72097.1"/>
    <property type="molecule type" value="Genomic_DNA"/>
</dbReference>